<dbReference type="Pfam" id="PF08387">
    <property type="entry name" value="FBD"/>
    <property type="match status" value="1"/>
</dbReference>
<dbReference type="OrthoDB" id="1098139at2759"/>
<reference evidence="4 5" key="1">
    <citation type="journal article" date="2013" name="Front. Plant Sci.">
        <title>The Reference Genome of the Halophytic Plant Eutrema salsugineum.</title>
        <authorList>
            <person name="Yang R."/>
            <person name="Jarvis D.E."/>
            <person name="Chen H."/>
            <person name="Beilstein M.A."/>
            <person name="Grimwood J."/>
            <person name="Jenkins J."/>
            <person name="Shu S."/>
            <person name="Prochnik S."/>
            <person name="Xin M."/>
            <person name="Ma C."/>
            <person name="Schmutz J."/>
            <person name="Wing R.A."/>
            <person name="Mitchell-Olds T."/>
            <person name="Schumaker K.S."/>
            <person name="Wang X."/>
        </authorList>
    </citation>
    <scope>NUCLEOTIDE SEQUENCE [LARGE SCALE GENOMIC DNA]</scope>
</reference>
<dbReference type="InterPro" id="IPR055411">
    <property type="entry name" value="LRR_FXL15/At3g58940/PEG3-like"/>
</dbReference>
<dbReference type="SUPFAM" id="SSF52047">
    <property type="entry name" value="RNI-like"/>
    <property type="match status" value="1"/>
</dbReference>
<evidence type="ECO:0000313" key="4">
    <source>
        <dbReference type="EMBL" id="ESQ43295.1"/>
    </source>
</evidence>
<dbReference type="STRING" id="72664.V4KZ95"/>
<dbReference type="KEGG" id="eus:EUTSA_v10013701mg"/>
<evidence type="ECO:0000259" key="2">
    <source>
        <dbReference type="Pfam" id="PF08387"/>
    </source>
</evidence>
<dbReference type="SUPFAM" id="SSF81383">
    <property type="entry name" value="F-box domain"/>
    <property type="match status" value="1"/>
</dbReference>
<dbReference type="OMA" id="DEDIFSC"/>
<dbReference type="EMBL" id="KI517464">
    <property type="protein sequence ID" value="ESQ43295.1"/>
    <property type="molecule type" value="Genomic_DNA"/>
</dbReference>
<dbReference type="InterPro" id="IPR050232">
    <property type="entry name" value="FBL13/AtMIF1-like"/>
</dbReference>
<dbReference type="InterPro" id="IPR006566">
    <property type="entry name" value="FBD"/>
</dbReference>
<proteinExistence type="predicted"/>
<dbReference type="Gene3D" id="3.80.10.10">
    <property type="entry name" value="Ribonuclease Inhibitor"/>
    <property type="match status" value="1"/>
</dbReference>
<dbReference type="Pfam" id="PF24758">
    <property type="entry name" value="LRR_At5g56370"/>
    <property type="match status" value="1"/>
</dbReference>
<feature type="domain" description="F-box/LRR-repeat protein 15/At3g58940/PEG3-like LRR" evidence="3">
    <location>
        <begin position="113"/>
        <end position="267"/>
    </location>
</feature>
<dbReference type="PANTHER" id="PTHR31900">
    <property type="entry name" value="F-BOX/RNI SUPERFAMILY PROTEIN-RELATED"/>
    <property type="match status" value="1"/>
</dbReference>
<protein>
    <submittedName>
        <fullName evidence="4">Uncharacterized protein</fullName>
    </submittedName>
</protein>
<sequence>MDRISGLSDETLAKILSFLPTKVAVSTSILSKRWDRLWLLVPNLDFKDFNGFEDDEDIFSCSDDEEDTTDINRSKTSRLRYYLNKNLPLHKAPTIDSLRLSFCRRSARHEDIEEWVGVAVSRCLRELSIYYSSLSGDPDIVLPSSLYTCKSLVTMKLEGILILVDVPRKGRLPSLKTLQIRNVTYSKKNTLQRLLSFCPVLEDLAIEHDSRYGLAIISPSLQRLSLRVDRDCRSDGYVIDTPSLKHLIVTDRRISFSYSIKHMPKLEEAKIVVEDGLSQFLESITSVKRLSLTVFQNNHEESMYRAGIVFDHLEHLKFSICVSYWSKLLVRLLNDAPKLRVLNLSVGHFWNEGFSWSNERSSVPKCLLKSLETFKFAGYKGKLEERDFLSFLFKNACCLKSPSILS</sequence>
<dbReference type="AlphaFoldDB" id="V4KZ95"/>
<dbReference type="InterPro" id="IPR036047">
    <property type="entry name" value="F-box-like_dom_sf"/>
</dbReference>
<name>V4KZ95_EUTSA</name>
<evidence type="ECO:0000259" key="1">
    <source>
        <dbReference type="Pfam" id="PF00646"/>
    </source>
</evidence>
<dbReference type="InterPro" id="IPR001810">
    <property type="entry name" value="F-box_dom"/>
</dbReference>
<dbReference type="InterPro" id="IPR032675">
    <property type="entry name" value="LRR_dom_sf"/>
</dbReference>
<feature type="domain" description="F-box" evidence="1">
    <location>
        <begin position="4"/>
        <end position="38"/>
    </location>
</feature>
<dbReference type="CDD" id="cd22160">
    <property type="entry name" value="F-box_AtFBL13-like"/>
    <property type="match status" value="1"/>
</dbReference>
<dbReference type="Gramene" id="ESQ43295">
    <property type="protein sequence ID" value="ESQ43295"/>
    <property type="gene ID" value="EUTSA_v10013701mg"/>
</dbReference>
<dbReference type="PANTHER" id="PTHR31900:SF28">
    <property type="entry name" value="FBD DOMAIN-CONTAINING PROTEIN"/>
    <property type="match status" value="1"/>
</dbReference>
<keyword evidence="5" id="KW-1185">Reference proteome</keyword>
<gene>
    <name evidence="4" type="ORF">EUTSA_v10013701mg</name>
</gene>
<dbReference type="Proteomes" id="UP000030689">
    <property type="component" value="Unassembled WGS sequence"/>
</dbReference>
<dbReference type="InterPro" id="IPR053781">
    <property type="entry name" value="F-box_AtFBL13-like"/>
</dbReference>
<organism evidence="4 5">
    <name type="scientific">Eutrema salsugineum</name>
    <name type="common">Saltwater cress</name>
    <name type="synonym">Sisymbrium salsugineum</name>
    <dbReference type="NCBI Taxonomy" id="72664"/>
    <lineage>
        <taxon>Eukaryota</taxon>
        <taxon>Viridiplantae</taxon>
        <taxon>Streptophyta</taxon>
        <taxon>Embryophyta</taxon>
        <taxon>Tracheophyta</taxon>
        <taxon>Spermatophyta</taxon>
        <taxon>Magnoliopsida</taxon>
        <taxon>eudicotyledons</taxon>
        <taxon>Gunneridae</taxon>
        <taxon>Pentapetalae</taxon>
        <taxon>rosids</taxon>
        <taxon>malvids</taxon>
        <taxon>Brassicales</taxon>
        <taxon>Brassicaceae</taxon>
        <taxon>Eutremeae</taxon>
        <taxon>Eutrema</taxon>
    </lineage>
</organism>
<evidence type="ECO:0000313" key="5">
    <source>
        <dbReference type="Proteomes" id="UP000030689"/>
    </source>
</evidence>
<feature type="domain" description="FBD" evidence="2">
    <location>
        <begin position="361"/>
        <end position="401"/>
    </location>
</feature>
<evidence type="ECO:0000259" key="3">
    <source>
        <dbReference type="Pfam" id="PF24758"/>
    </source>
</evidence>
<accession>V4KZ95</accession>
<dbReference type="Pfam" id="PF00646">
    <property type="entry name" value="F-box"/>
    <property type="match status" value="1"/>
</dbReference>